<feature type="compositionally biased region" description="Pro residues" evidence="14">
    <location>
        <begin position="174"/>
        <end position="183"/>
    </location>
</feature>
<keyword evidence="2" id="KW-0963">Cytoplasm</keyword>
<dbReference type="GO" id="GO:0007018">
    <property type="term" value="P:microtubule-based movement"/>
    <property type="evidence" value="ECO:0007669"/>
    <property type="project" value="InterPro"/>
</dbReference>
<feature type="region of interest" description="Disordered" evidence="14">
    <location>
        <begin position="112"/>
        <end position="184"/>
    </location>
</feature>
<gene>
    <name evidence="16" type="primary">LOC101067162</name>
</gene>
<keyword evidence="8" id="KW-0175">Coiled coil</keyword>
<keyword evidence="6" id="KW-0498">Mitosis</keyword>
<keyword evidence="5 12" id="KW-0547">Nucleotide-binding</keyword>
<evidence type="ECO:0000256" key="12">
    <source>
        <dbReference type="PROSITE-ProRule" id="PRU00283"/>
    </source>
</evidence>
<dbReference type="FunFam" id="3.40.850.10:FF:000006">
    <property type="entry name" value="Kinesin-like protein"/>
    <property type="match status" value="1"/>
</dbReference>
<dbReference type="AlphaFoldDB" id="H2VDJ5"/>
<evidence type="ECO:0000256" key="1">
    <source>
        <dbReference type="ARBA" id="ARBA00004245"/>
    </source>
</evidence>
<keyword evidence="7 12" id="KW-0067">ATP-binding</keyword>
<organism evidence="16 17">
    <name type="scientific">Takifugu rubripes</name>
    <name type="common">Japanese pufferfish</name>
    <name type="synonym">Fugu rubripes</name>
    <dbReference type="NCBI Taxonomy" id="31033"/>
    <lineage>
        <taxon>Eukaryota</taxon>
        <taxon>Metazoa</taxon>
        <taxon>Chordata</taxon>
        <taxon>Craniata</taxon>
        <taxon>Vertebrata</taxon>
        <taxon>Euteleostomi</taxon>
        <taxon>Actinopterygii</taxon>
        <taxon>Neopterygii</taxon>
        <taxon>Teleostei</taxon>
        <taxon>Neoteleostei</taxon>
        <taxon>Acanthomorphata</taxon>
        <taxon>Eupercaria</taxon>
        <taxon>Tetraodontiformes</taxon>
        <taxon>Tetradontoidea</taxon>
        <taxon>Tetraodontidae</taxon>
        <taxon>Takifugu</taxon>
    </lineage>
</organism>
<evidence type="ECO:0000256" key="2">
    <source>
        <dbReference type="ARBA" id="ARBA00022490"/>
    </source>
</evidence>
<accession>H2VDJ5</accession>
<keyword evidence="10" id="KW-0206">Cytoskeleton</keyword>
<dbReference type="GO" id="GO:0005524">
    <property type="term" value="F:ATP binding"/>
    <property type="evidence" value="ECO:0007669"/>
    <property type="project" value="UniProtKB-UniRule"/>
</dbReference>
<evidence type="ECO:0000313" key="16">
    <source>
        <dbReference type="Ensembl" id="ENSTRUP00000047290.3"/>
    </source>
</evidence>
<reference evidence="16 17" key="1">
    <citation type="journal article" date="2011" name="Genome Biol. Evol.">
        <title>Integration of the genetic map and genome assembly of fugu facilitates insights into distinct features of genome evolution in teleosts and mammals.</title>
        <authorList>
            <person name="Kai W."/>
            <person name="Kikuchi K."/>
            <person name="Tohari S."/>
            <person name="Chew A.K."/>
            <person name="Tay A."/>
            <person name="Fujiwara A."/>
            <person name="Hosoya S."/>
            <person name="Suetake H."/>
            <person name="Naruse K."/>
            <person name="Brenner S."/>
            <person name="Suzuki Y."/>
            <person name="Venkatesh B."/>
        </authorList>
    </citation>
    <scope>NUCLEOTIDE SEQUENCE [LARGE SCALE GENOMIC DNA]</scope>
</reference>
<dbReference type="PANTHER" id="PTHR47971">
    <property type="entry name" value="KINESIN-RELATED PROTEIN 6"/>
    <property type="match status" value="1"/>
</dbReference>
<dbReference type="InterPro" id="IPR001752">
    <property type="entry name" value="Kinesin_motor_dom"/>
</dbReference>
<comment type="subcellular location">
    <subcellularLocation>
        <location evidence="1">Cytoplasm</location>
        <location evidence="1">Cytoskeleton</location>
    </subcellularLocation>
</comment>
<dbReference type="GeneTree" id="ENSGT00940000155570"/>
<dbReference type="InParanoid" id="H2VDJ5"/>
<proteinExistence type="inferred from homology"/>
<evidence type="ECO:0000256" key="8">
    <source>
        <dbReference type="ARBA" id="ARBA00023054"/>
    </source>
</evidence>
<comment type="similarity">
    <text evidence="12 13">Belongs to the TRAFAC class myosin-kinesin ATPase superfamily. Kinesin family.</text>
</comment>
<dbReference type="GO" id="GO:0003777">
    <property type="term" value="F:microtubule motor activity"/>
    <property type="evidence" value="ECO:0007669"/>
    <property type="project" value="InterPro"/>
</dbReference>
<dbReference type="Gene3D" id="3.40.850.10">
    <property type="entry name" value="Kinesin motor domain"/>
    <property type="match status" value="1"/>
</dbReference>
<reference evidence="16" key="3">
    <citation type="submission" date="2025-09" db="UniProtKB">
        <authorList>
            <consortium name="Ensembl"/>
        </authorList>
    </citation>
    <scope>IDENTIFICATION</scope>
</reference>
<keyword evidence="3" id="KW-0132">Cell division</keyword>
<evidence type="ECO:0000256" key="11">
    <source>
        <dbReference type="ARBA" id="ARBA00023306"/>
    </source>
</evidence>
<dbReference type="PROSITE" id="PS00411">
    <property type="entry name" value="KINESIN_MOTOR_1"/>
    <property type="match status" value="1"/>
</dbReference>
<feature type="binding site" evidence="12">
    <location>
        <begin position="355"/>
        <end position="362"/>
    </location>
    <ligand>
        <name>ATP</name>
        <dbReference type="ChEBI" id="CHEBI:30616"/>
    </ligand>
</feature>
<dbReference type="Ensembl" id="ENSTRUT00000047449.3">
    <property type="protein sequence ID" value="ENSTRUP00000047290.3"/>
    <property type="gene ID" value="ENSTRUG00000018472.3"/>
</dbReference>
<evidence type="ECO:0000256" key="10">
    <source>
        <dbReference type="ARBA" id="ARBA00023212"/>
    </source>
</evidence>
<keyword evidence="9 12" id="KW-0505">Motor protein</keyword>
<dbReference type="InterPro" id="IPR027417">
    <property type="entry name" value="P-loop_NTPase"/>
</dbReference>
<dbReference type="InterPro" id="IPR019821">
    <property type="entry name" value="Kinesin_motor_CS"/>
</dbReference>
<name>H2VDJ5_TAKRU</name>
<keyword evidence="4 13" id="KW-0493">Microtubule</keyword>
<keyword evidence="11" id="KW-0131">Cell cycle</keyword>
<dbReference type="InterPro" id="IPR027640">
    <property type="entry name" value="Kinesin-like_fam"/>
</dbReference>
<dbReference type="Pfam" id="PF22923">
    <property type="entry name" value="KIF2A-like_1st"/>
    <property type="match status" value="1"/>
</dbReference>
<dbReference type="PRINTS" id="PR00380">
    <property type="entry name" value="KINESINHEAVY"/>
</dbReference>
<dbReference type="SUPFAM" id="SSF52540">
    <property type="entry name" value="P-loop containing nucleoside triphosphate hydrolases"/>
    <property type="match status" value="1"/>
</dbReference>
<keyword evidence="17" id="KW-1185">Reference proteome</keyword>
<dbReference type="GO" id="GO:0051301">
    <property type="term" value="P:cell division"/>
    <property type="evidence" value="ECO:0007669"/>
    <property type="project" value="UniProtKB-KW"/>
</dbReference>
<dbReference type="InterPro" id="IPR054473">
    <property type="entry name" value="KIF2A-like_N"/>
</dbReference>
<evidence type="ECO:0000259" key="15">
    <source>
        <dbReference type="PROSITE" id="PS50067"/>
    </source>
</evidence>
<dbReference type="Proteomes" id="UP000005226">
    <property type="component" value="Chromosome 6"/>
</dbReference>
<evidence type="ECO:0000256" key="6">
    <source>
        <dbReference type="ARBA" id="ARBA00022776"/>
    </source>
</evidence>
<protein>
    <recommendedName>
        <fullName evidence="13">Kinesin-like protein</fullName>
    </recommendedName>
</protein>
<evidence type="ECO:0000256" key="3">
    <source>
        <dbReference type="ARBA" id="ARBA00022618"/>
    </source>
</evidence>
<feature type="domain" description="Kinesin motor" evidence="15">
    <location>
        <begin position="265"/>
        <end position="595"/>
    </location>
</feature>
<dbReference type="CDD" id="cd01367">
    <property type="entry name" value="KISc_KIF2_like"/>
    <property type="match status" value="1"/>
</dbReference>
<dbReference type="SMART" id="SM00129">
    <property type="entry name" value="KISc"/>
    <property type="match status" value="1"/>
</dbReference>
<dbReference type="OMA" id="IYATQLE"/>
<evidence type="ECO:0000256" key="14">
    <source>
        <dbReference type="SAM" id="MobiDB-lite"/>
    </source>
</evidence>
<dbReference type="GO" id="GO:0007019">
    <property type="term" value="P:microtubule depolymerization"/>
    <property type="evidence" value="ECO:0007669"/>
    <property type="project" value="TreeGrafter"/>
</dbReference>
<sequence length="774" mass="87132">MRTLPSRRRLDTTRACALTPLLLPVTSRSAGSARAHAFEKYTARAEKMAGIFGKISVGTYVEIKRSDGRIHQAMVTSLHADNESVTVEWIESGDTKGKEIDLESVFALNPDVAPDEEIPSPEGPSSNFAKTSKLPKSKRVTAIPKPENAPRENRAAAVGTTRPRPSQHSQHLDPPAPSIPPPAAFNQTLIQQQNARKKSNCVKEVEKLQEKREKRRLQQQELREKKAQEVDVNVPNYEIMCMIRDFRASLDYRPLTGNDAIEEHRICVCVRARPLNKKESSMKELDVITIPSKDVVMVHEPKQKVDLTRYLENQTFRFDYAFDENTTNEMVYRFTAQPLVETIFDRGMATCFAYGQTGSGKTHTMGGDFSGKNQDCSKGIYALAARDVFLMLNKPHYKKLDLQVFATFFEIYSGKVFDLLNRKAKLRVLEDGKQQVQVVGLQEREVKCTEDVLKLIEVGNSCRTSGQTAANAHSSRSHAVFQIILRRRGKMHGKFSLIDLAGNERGADTSSADRQTRLEGAEINKSLLALKECIRALGRNKPHTPFRASKLTQVLRDSFIGENSRTCMIATISPGMGSCENTLNTLRYANRVKEFGISPSDIPFSQSGGGGGRSELSPSYEVKELTLNPAATMDTRHRGHANHLEVLERDVGSSPQRDDLKLLCEQNEEEVSPQLFSFHEAVSQLVEMEEQVLEDHRAVFGESILWLEDEKRLLEMTEEVDYDSEIYATQLEHILDLKIDILTELRDKVKSFRCALQQEEQASKQITPKRPRAL</sequence>
<evidence type="ECO:0000256" key="4">
    <source>
        <dbReference type="ARBA" id="ARBA00022701"/>
    </source>
</evidence>
<dbReference type="Pfam" id="PF00225">
    <property type="entry name" value="Kinesin"/>
    <property type="match status" value="1"/>
</dbReference>
<dbReference type="GO" id="GO:0008017">
    <property type="term" value="F:microtubule binding"/>
    <property type="evidence" value="ECO:0007669"/>
    <property type="project" value="InterPro"/>
</dbReference>
<dbReference type="HOGENOM" id="CLU_001485_19_1_1"/>
<evidence type="ECO:0000256" key="13">
    <source>
        <dbReference type="RuleBase" id="RU000394"/>
    </source>
</evidence>
<dbReference type="GO" id="GO:0005874">
    <property type="term" value="C:microtubule"/>
    <property type="evidence" value="ECO:0007669"/>
    <property type="project" value="UniProtKB-KW"/>
</dbReference>
<reference evidence="16" key="2">
    <citation type="submission" date="2025-08" db="UniProtKB">
        <authorList>
            <consortium name="Ensembl"/>
        </authorList>
    </citation>
    <scope>IDENTIFICATION</scope>
</reference>
<dbReference type="InterPro" id="IPR036961">
    <property type="entry name" value="Kinesin_motor_dom_sf"/>
</dbReference>
<evidence type="ECO:0000256" key="5">
    <source>
        <dbReference type="ARBA" id="ARBA00022741"/>
    </source>
</evidence>
<evidence type="ECO:0000256" key="7">
    <source>
        <dbReference type="ARBA" id="ARBA00022840"/>
    </source>
</evidence>
<dbReference type="PROSITE" id="PS50067">
    <property type="entry name" value="KINESIN_MOTOR_2"/>
    <property type="match status" value="1"/>
</dbReference>
<evidence type="ECO:0000256" key="9">
    <source>
        <dbReference type="ARBA" id="ARBA00023175"/>
    </source>
</evidence>
<evidence type="ECO:0000313" key="17">
    <source>
        <dbReference type="Proteomes" id="UP000005226"/>
    </source>
</evidence>
<dbReference type="PANTHER" id="PTHR47971:SF8">
    <property type="entry name" value="KINESIN-LIKE PROTEIN"/>
    <property type="match status" value="1"/>
</dbReference>